<keyword evidence="2" id="KW-1185">Reference proteome</keyword>
<proteinExistence type="predicted"/>
<reference evidence="1 2" key="1">
    <citation type="submission" date="2009-02" db="EMBL/GenBank/DDBJ databases">
        <title>Sequencing of the draft genome and assembly of Lutiella nitroferrum 2002.</title>
        <authorList>
            <consortium name="US DOE Joint Genome Institute (JGI-PGF)"/>
            <person name="Lucas S."/>
            <person name="Copeland A."/>
            <person name="Lapidus A."/>
            <person name="Glavina del Rio T."/>
            <person name="Tice H."/>
            <person name="Bruce D."/>
            <person name="Goodwin L."/>
            <person name="Pitluck S."/>
            <person name="Larimer F."/>
            <person name="Land M.L."/>
            <person name="Hauser L."/>
            <person name="Coates J.D."/>
        </authorList>
    </citation>
    <scope>NUCLEOTIDE SEQUENCE [LARGE SCALE GENOMIC DNA]</scope>
    <source>
        <strain evidence="1 2">2002</strain>
    </source>
</reference>
<dbReference type="Proteomes" id="UP000003165">
    <property type="component" value="Unassembled WGS sequence"/>
</dbReference>
<protein>
    <submittedName>
        <fullName evidence="1">Uncharacterized protein</fullName>
    </submittedName>
</protein>
<organism evidence="1 2">
    <name type="scientific">Pseudogulbenkiania ferrooxidans 2002</name>
    <dbReference type="NCBI Taxonomy" id="279714"/>
    <lineage>
        <taxon>Bacteria</taxon>
        <taxon>Pseudomonadati</taxon>
        <taxon>Pseudomonadota</taxon>
        <taxon>Betaproteobacteria</taxon>
        <taxon>Neisseriales</taxon>
        <taxon>Chromobacteriaceae</taxon>
        <taxon>Pseudogulbenkiania</taxon>
    </lineage>
</organism>
<dbReference type="AlphaFoldDB" id="B9Z428"/>
<evidence type="ECO:0000313" key="1">
    <source>
        <dbReference type="EMBL" id="EEG08605.1"/>
    </source>
</evidence>
<gene>
    <name evidence="1" type="ORF">FuraDRAFT_2113</name>
</gene>
<sequence length="87" mass="10090">MGYVFMQKSKFSLNQNRYLALGLLFEGEAPKLFLIPSKVWESPNSVFVDRDYEGLKSKPEWGVNISKKNLPSLEPYLFESMVKRLTI</sequence>
<dbReference type="EMBL" id="ACIS01000005">
    <property type="protein sequence ID" value="EEG08605.1"/>
    <property type="molecule type" value="Genomic_DNA"/>
</dbReference>
<name>B9Z428_9NEIS</name>
<evidence type="ECO:0000313" key="2">
    <source>
        <dbReference type="Proteomes" id="UP000003165"/>
    </source>
</evidence>
<dbReference type="eggNOG" id="ENOG5032RXJ">
    <property type="taxonomic scope" value="Bacteria"/>
</dbReference>
<accession>B9Z428</accession>
<comment type="caution">
    <text evidence="1">The sequence shown here is derived from an EMBL/GenBank/DDBJ whole genome shotgun (WGS) entry which is preliminary data.</text>
</comment>